<name>A0A8B2NNU0_9HYPH</name>
<dbReference type="EMBL" id="QHHQ01000005">
    <property type="protein sequence ID" value="RAH99547.1"/>
    <property type="molecule type" value="Genomic_DNA"/>
</dbReference>
<dbReference type="CDD" id="cd16412">
    <property type="entry name" value="dndB"/>
    <property type="match status" value="1"/>
</dbReference>
<dbReference type="Proteomes" id="UP000249590">
    <property type="component" value="Unassembled WGS sequence"/>
</dbReference>
<keyword evidence="2" id="KW-1185">Reference proteome</keyword>
<protein>
    <recommendedName>
        <fullName evidence="3">DGQHR domain-containing protein</fullName>
    </recommendedName>
</protein>
<organism evidence="1 2">
    <name type="scientific">Acuticoccus sediminis</name>
    <dbReference type="NCBI Taxonomy" id="2184697"/>
    <lineage>
        <taxon>Bacteria</taxon>
        <taxon>Pseudomonadati</taxon>
        <taxon>Pseudomonadota</taxon>
        <taxon>Alphaproteobacteria</taxon>
        <taxon>Hyphomicrobiales</taxon>
        <taxon>Amorphaceae</taxon>
        <taxon>Acuticoccus</taxon>
    </lineage>
</organism>
<evidence type="ECO:0000313" key="1">
    <source>
        <dbReference type="EMBL" id="RAH99547.1"/>
    </source>
</evidence>
<dbReference type="Pfam" id="PF14072">
    <property type="entry name" value="DndB"/>
    <property type="match status" value="1"/>
</dbReference>
<dbReference type="AlphaFoldDB" id="A0A8B2NNU0"/>
<dbReference type="InterPro" id="IPR017642">
    <property type="entry name" value="DNA_S_mod_DndB"/>
</dbReference>
<evidence type="ECO:0000313" key="2">
    <source>
        <dbReference type="Proteomes" id="UP000249590"/>
    </source>
</evidence>
<sequence length="390" mass="42056">MRWPMFADSTARLNPTEGHILAGVQIDEHRFLARVKSPQLFQIAPDPRDTEDKRKLAASKDAQDLREIRLKVQRLFEGAKAKNVGAQADYVISLHNGQPGITPTIILYSEAPLETALDPQMSVGTVLIPYGVKLVAIDGETQLAARYEAANRMPETKDSAVAVYICKGLGNAWARQAFHDLNVLGVRPNAAVSIGMDARDPLTRLTSDLEARVPFFEGRISRTRRQLRASDPEVTTISALRGACVTFVHGIGGTKYGARPVPLPAGREAAVLEAAVEWWRGVTGLIGDALENRDDTVASAPAVLSALGAMGHPLLAADGPDQRRRGLNAQLAKLEAVDWARGRQWEGIAGKFTPKGAFTVGGSKETAHAIFGALNDETSAPYARIRSSTT</sequence>
<reference evidence="1 2" key="1">
    <citation type="submission" date="2018-05" db="EMBL/GenBank/DDBJ databases">
        <title>Acuticoccus sediminis sp. nov., isolated from deep-sea sediment of Indian Ocean.</title>
        <authorList>
            <person name="Liu X."/>
            <person name="Lai Q."/>
            <person name="Du Y."/>
            <person name="Sun F."/>
            <person name="Zhang X."/>
            <person name="Wang S."/>
            <person name="Shao Z."/>
        </authorList>
    </citation>
    <scope>NUCLEOTIDE SEQUENCE [LARGE SCALE GENOMIC DNA]</scope>
    <source>
        <strain evidence="1 2">PTG4-2</strain>
    </source>
</reference>
<gene>
    <name evidence="1" type="ORF">DLJ53_23870</name>
</gene>
<accession>A0A8B2NNU0</accession>
<proteinExistence type="predicted"/>
<evidence type="ECO:0008006" key="3">
    <source>
        <dbReference type="Google" id="ProtNLM"/>
    </source>
</evidence>
<comment type="caution">
    <text evidence="1">The sequence shown here is derived from an EMBL/GenBank/DDBJ whole genome shotgun (WGS) entry which is preliminary data.</text>
</comment>